<evidence type="ECO:0000313" key="1">
    <source>
        <dbReference type="EMBL" id="GAI19953.1"/>
    </source>
</evidence>
<protein>
    <recommendedName>
        <fullName evidence="2">DNA binding HTH domain-containing protein</fullName>
    </recommendedName>
</protein>
<dbReference type="EMBL" id="BARV01018448">
    <property type="protein sequence ID" value="GAI19953.1"/>
    <property type="molecule type" value="Genomic_DNA"/>
</dbReference>
<evidence type="ECO:0008006" key="2">
    <source>
        <dbReference type="Google" id="ProtNLM"/>
    </source>
</evidence>
<proteinExistence type="predicted"/>
<organism evidence="1">
    <name type="scientific">marine sediment metagenome</name>
    <dbReference type="NCBI Taxonomy" id="412755"/>
    <lineage>
        <taxon>unclassified sequences</taxon>
        <taxon>metagenomes</taxon>
        <taxon>ecological metagenomes</taxon>
    </lineage>
</organism>
<sequence length="63" mass="7425">MSGKKKEIDWNVVNDLLSNSCNGFEIAKHLGISFNTLRNQVKQKFNCGFREYKRKKRAQYQTL</sequence>
<comment type="caution">
    <text evidence="1">The sequence shown here is derived from an EMBL/GenBank/DDBJ whole genome shotgun (WGS) entry which is preliminary data.</text>
</comment>
<gene>
    <name evidence="1" type="ORF">S06H3_31193</name>
</gene>
<name>X1LLM1_9ZZZZ</name>
<reference evidence="1" key="1">
    <citation type="journal article" date="2014" name="Front. Microbiol.">
        <title>High frequency of phylogenetically diverse reductive dehalogenase-homologous genes in deep subseafloor sedimentary metagenomes.</title>
        <authorList>
            <person name="Kawai M."/>
            <person name="Futagami T."/>
            <person name="Toyoda A."/>
            <person name="Takaki Y."/>
            <person name="Nishi S."/>
            <person name="Hori S."/>
            <person name="Arai W."/>
            <person name="Tsubouchi T."/>
            <person name="Morono Y."/>
            <person name="Uchiyama I."/>
            <person name="Ito T."/>
            <person name="Fujiyama A."/>
            <person name="Inagaki F."/>
            <person name="Takami H."/>
        </authorList>
    </citation>
    <scope>NUCLEOTIDE SEQUENCE</scope>
    <source>
        <strain evidence="1">Expedition CK06-06</strain>
    </source>
</reference>
<accession>X1LLM1</accession>
<dbReference type="AlphaFoldDB" id="X1LLM1"/>